<dbReference type="EMBL" id="CALNXK010000223">
    <property type="protein sequence ID" value="CAH3177279.1"/>
    <property type="molecule type" value="Genomic_DNA"/>
</dbReference>
<name>A0ABN8RH71_9CNID</name>
<reference evidence="1 2" key="1">
    <citation type="submission" date="2022-05" db="EMBL/GenBank/DDBJ databases">
        <authorList>
            <consortium name="Genoscope - CEA"/>
            <person name="William W."/>
        </authorList>
    </citation>
    <scope>NUCLEOTIDE SEQUENCE [LARGE SCALE GENOMIC DNA]</scope>
</reference>
<proteinExistence type="predicted"/>
<dbReference type="InterPro" id="IPR036691">
    <property type="entry name" value="Endo/exonu/phosph_ase_sf"/>
</dbReference>
<evidence type="ECO:0008006" key="3">
    <source>
        <dbReference type="Google" id="ProtNLM"/>
    </source>
</evidence>
<feature type="non-terminal residue" evidence="1">
    <location>
        <position position="1"/>
    </location>
</feature>
<gene>
    <name evidence="1" type="ORF">PLOB_00019151</name>
</gene>
<protein>
    <recommendedName>
        <fullName evidence="3">Endonuclease/exonuclease/phosphatase domain-containing protein</fullName>
    </recommendedName>
</protein>
<evidence type="ECO:0000313" key="2">
    <source>
        <dbReference type="Proteomes" id="UP001159405"/>
    </source>
</evidence>
<feature type="non-terminal residue" evidence="1">
    <location>
        <position position="148"/>
    </location>
</feature>
<comment type="caution">
    <text evidence="1">The sequence shown here is derived from an EMBL/GenBank/DDBJ whole genome shotgun (WGS) entry which is preliminary data.</text>
</comment>
<evidence type="ECO:0000313" key="1">
    <source>
        <dbReference type="EMBL" id="CAH3177279.1"/>
    </source>
</evidence>
<organism evidence="1 2">
    <name type="scientific">Porites lobata</name>
    <dbReference type="NCBI Taxonomy" id="104759"/>
    <lineage>
        <taxon>Eukaryota</taxon>
        <taxon>Metazoa</taxon>
        <taxon>Cnidaria</taxon>
        <taxon>Anthozoa</taxon>
        <taxon>Hexacorallia</taxon>
        <taxon>Scleractinia</taxon>
        <taxon>Fungiina</taxon>
        <taxon>Poritidae</taxon>
        <taxon>Porites</taxon>
    </lineage>
</organism>
<accession>A0ABN8RH71</accession>
<dbReference type="Proteomes" id="UP001159405">
    <property type="component" value="Unassembled WGS sequence"/>
</dbReference>
<keyword evidence="2" id="KW-1185">Reference proteome</keyword>
<dbReference type="SUPFAM" id="SSF56219">
    <property type="entry name" value="DNase I-like"/>
    <property type="match status" value="1"/>
</dbReference>
<sequence length="148" mass="16876">ISKTYSDPEGRFIICDVTVNGKQLTLTNIYAPNNDDSNFFTSVFIPPRVNSASESLDLIDAWRVLSCGHGLLDFSVHSLLNSDSSKFTWRRKKPEIHCRLDFFLINQCTFCNIINAEILGYKTDHSMITLQISLHSNTRGRGFWKLNT</sequence>
<dbReference type="Gene3D" id="3.60.10.10">
    <property type="entry name" value="Endonuclease/exonuclease/phosphatase"/>
    <property type="match status" value="1"/>
</dbReference>